<protein>
    <submittedName>
        <fullName evidence="1">Uncharacterized protein</fullName>
    </submittedName>
</protein>
<organism evidence="1 2">
    <name type="scientific">Aspergillus chevalieri</name>
    <name type="common">Eurotium chevalieri</name>
    <dbReference type="NCBI Taxonomy" id="182096"/>
    <lineage>
        <taxon>Eukaryota</taxon>
        <taxon>Fungi</taxon>
        <taxon>Dikarya</taxon>
        <taxon>Ascomycota</taxon>
        <taxon>Pezizomycotina</taxon>
        <taxon>Eurotiomycetes</taxon>
        <taxon>Eurotiomycetidae</taxon>
        <taxon>Eurotiales</taxon>
        <taxon>Aspergillaceae</taxon>
        <taxon>Aspergillus</taxon>
        <taxon>Aspergillus subgen. Aspergillus</taxon>
    </lineage>
</organism>
<sequence length="109" mass="12316">MEHRELLERLIQGATAEVEQKWAIYALPNAPQQYNSYDGNQVPITEQMALEEFKLQTGLSPLKFYRSNKNPLSGTLVMAVPETQVQTVPKWVQLFGKNTPIKHKPPGPA</sequence>
<reference evidence="1" key="2">
    <citation type="submission" date="2021-02" db="EMBL/GenBank/DDBJ databases">
        <title>Aspergillus chevalieri M1 genome sequence.</title>
        <authorList>
            <person name="Kadooka C."/>
            <person name="Mori K."/>
            <person name="Futagami T."/>
        </authorList>
    </citation>
    <scope>NUCLEOTIDE SEQUENCE</scope>
    <source>
        <strain evidence="1">M1</strain>
    </source>
</reference>
<name>A0A7R7VQZ8_ASPCH</name>
<gene>
    <name evidence="1" type="ORF">ACHE_50416A</name>
</gene>
<keyword evidence="2" id="KW-1185">Reference proteome</keyword>
<dbReference type="GeneID" id="66983576"/>
<dbReference type="Proteomes" id="UP000637239">
    <property type="component" value="Chromosome 5"/>
</dbReference>
<evidence type="ECO:0000313" key="1">
    <source>
        <dbReference type="EMBL" id="BCR89218.1"/>
    </source>
</evidence>
<accession>A0A7R7VQZ8</accession>
<dbReference type="EMBL" id="AP024420">
    <property type="protein sequence ID" value="BCR89218.1"/>
    <property type="molecule type" value="Genomic_DNA"/>
</dbReference>
<reference evidence="1" key="1">
    <citation type="submission" date="2021-01" db="EMBL/GenBank/DDBJ databases">
        <authorList>
            <consortium name="Aspergillus chevalieri M1 genome sequencing consortium"/>
            <person name="Kazuki M."/>
            <person name="Futagami T."/>
        </authorList>
    </citation>
    <scope>NUCLEOTIDE SEQUENCE</scope>
    <source>
        <strain evidence="1">M1</strain>
    </source>
</reference>
<dbReference type="KEGG" id="ache:ACHE_50416A"/>
<evidence type="ECO:0000313" key="2">
    <source>
        <dbReference type="Proteomes" id="UP000637239"/>
    </source>
</evidence>
<proteinExistence type="predicted"/>
<dbReference type="RefSeq" id="XP_043137740.1">
    <property type="nucleotide sequence ID" value="XM_043280130.1"/>
</dbReference>
<dbReference type="AlphaFoldDB" id="A0A7R7VQZ8"/>